<accession>A0A8J7M0G0</accession>
<dbReference type="Proteomes" id="UP000636888">
    <property type="component" value="Unassembled WGS sequence"/>
</dbReference>
<organism evidence="2 3">
    <name type="scientific">Geomesophilobacter sediminis</name>
    <dbReference type="NCBI Taxonomy" id="2798584"/>
    <lineage>
        <taxon>Bacteria</taxon>
        <taxon>Pseudomonadati</taxon>
        <taxon>Thermodesulfobacteriota</taxon>
        <taxon>Desulfuromonadia</taxon>
        <taxon>Geobacterales</taxon>
        <taxon>Geobacteraceae</taxon>
        <taxon>Geomesophilobacter</taxon>
    </lineage>
</organism>
<keyword evidence="3" id="KW-1185">Reference proteome</keyword>
<evidence type="ECO:0000256" key="1">
    <source>
        <dbReference type="SAM" id="MobiDB-lite"/>
    </source>
</evidence>
<name>A0A8J7M0G0_9BACT</name>
<protein>
    <submittedName>
        <fullName evidence="2">Uncharacterized protein</fullName>
    </submittedName>
</protein>
<reference evidence="2" key="1">
    <citation type="submission" date="2020-12" db="EMBL/GenBank/DDBJ databases">
        <title>Geomonas sp. Red875, isolated from river sediment.</title>
        <authorList>
            <person name="Xu Z."/>
            <person name="Zhang Z."/>
            <person name="Masuda Y."/>
            <person name="Itoh H."/>
            <person name="Senoo K."/>
        </authorList>
    </citation>
    <scope>NUCLEOTIDE SEQUENCE</scope>
    <source>
        <strain evidence="2">Red875</strain>
    </source>
</reference>
<sequence>MTWKKGVSVDRDREPEQILCECCEAAMAPEEVNLSPDGVRMCDDCRHEAETLAEITKAFDAIAPEAIGTGRDANGDPDGSDDWNHHSAKAARALTKRLGLVWEFTTWAETRRLLEELVTEGSIPCAHA</sequence>
<evidence type="ECO:0000313" key="2">
    <source>
        <dbReference type="EMBL" id="MBJ6724992.1"/>
    </source>
</evidence>
<evidence type="ECO:0000313" key="3">
    <source>
        <dbReference type="Proteomes" id="UP000636888"/>
    </source>
</evidence>
<feature type="region of interest" description="Disordered" evidence="1">
    <location>
        <begin position="67"/>
        <end position="86"/>
    </location>
</feature>
<dbReference type="RefSeq" id="WP_199383887.1">
    <property type="nucleotide sequence ID" value="NZ_JAEMHM010000007.1"/>
</dbReference>
<proteinExistence type="predicted"/>
<comment type="caution">
    <text evidence="2">The sequence shown here is derived from an EMBL/GenBank/DDBJ whole genome shotgun (WGS) entry which is preliminary data.</text>
</comment>
<dbReference type="AlphaFoldDB" id="A0A8J7M0G0"/>
<gene>
    <name evidence="2" type="ORF">JFN93_09755</name>
</gene>
<dbReference type="EMBL" id="JAEMHM010000007">
    <property type="protein sequence ID" value="MBJ6724992.1"/>
    <property type="molecule type" value="Genomic_DNA"/>
</dbReference>